<dbReference type="PANTHER" id="PTHR13261:SF0">
    <property type="entry name" value="BRCA2 AND CDKN1A-INTERACTING PROTEIN"/>
    <property type="match status" value="1"/>
</dbReference>
<dbReference type="PANTHER" id="PTHR13261">
    <property type="entry name" value="BRCA2 AND CDKN1A INTERACTING PROTEIN"/>
    <property type="match status" value="1"/>
</dbReference>
<keyword evidence="2" id="KW-1185">Reference proteome</keyword>
<evidence type="ECO:0000313" key="3">
    <source>
        <dbReference type="RefSeq" id="XP_012569893.1"/>
    </source>
</evidence>
<dbReference type="RefSeq" id="XP_027189213.1">
    <property type="nucleotide sequence ID" value="XM_027333412.1"/>
</dbReference>
<comment type="similarity">
    <text evidence="1">Belongs to the BCP1 family.</text>
</comment>
<protein>
    <submittedName>
        <fullName evidence="3 4">Protein BCCIP homolog</fullName>
    </submittedName>
</protein>
<reference evidence="3 4" key="2">
    <citation type="submission" date="2025-04" db="UniProtKB">
        <authorList>
            <consortium name="RefSeq"/>
        </authorList>
    </citation>
    <scope>IDENTIFICATION</scope>
    <source>
        <tissue evidence="3 4">Etiolated seedlings</tissue>
    </source>
</reference>
<dbReference type="RefSeq" id="XP_027189210.1">
    <property type="nucleotide sequence ID" value="XM_027333409.1"/>
</dbReference>
<proteinExistence type="inferred from homology"/>
<dbReference type="RefSeq" id="XP_027189209.1">
    <property type="nucleotide sequence ID" value="XM_027333408.1"/>
</dbReference>
<evidence type="ECO:0000313" key="9">
    <source>
        <dbReference type="RefSeq" id="XP_027189211.1"/>
    </source>
</evidence>
<dbReference type="RefSeq" id="XP_027189208.1">
    <property type="nucleotide sequence ID" value="XM_027333407.1"/>
</dbReference>
<sequence length="143" mass="16466">MTVKEFLRCKACREKGIADPLGSVLGGQARNVGLLVSQCVVNLPPHLLPHLYGALFDEVYWAIGDELTEDLWNSFQFKHYIILSKIYKLKNAEQKRKLSNDSDEEIMYIKPDDKIFHKLCLWSFHFPLQTQQVAPREASLDDS</sequence>
<evidence type="ECO:0000313" key="2">
    <source>
        <dbReference type="Proteomes" id="UP000087171"/>
    </source>
</evidence>
<evidence type="ECO:0000313" key="6">
    <source>
        <dbReference type="RefSeq" id="XP_027189208.1"/>
    </source>
</evidence>
<dbReference type="RefSeq" id="XP_027189214.1">
    <property type="nucleotide sequence ID" value="XM_027333413.1"/>
</dbReference>
<dbReference type="InterPro" id="IPR025602">
    <property type="entry name" value="BCP1_family"/>
</dbReference>
<accession>A0A1S3E2C3</accession>
<evidence type="ECO:0000313" key="5">
    <source>
        <dbReference type="RefSeq" id="XP_027189207.1"/>
    </source>
</evidence>
<dbReference type="RefSeq" id="XP_027189211.1">
    <property type="nucleotide sequence ID" value="XM_027333410.1"/>
</dbReference>
<gene>
    <name evidence="3 4 5 6 7 8 9 10 11 12 13" type="primary">LOC101492185</name>
</gene>
<dbReference type="GO" id="GO:0005634">
    <property type="term" value="C:nucleus"/>
    <property type="evidence" value="ECO:0007669"/>
    <property type="project" value="TreeGrafter"/>
</dbReference>
<evidence type="ECO:0000313" key="10">
    <source>
        <dbReference type="RefSeq" id="XP_027189212.1"/>
    </source>
</evidence>
<dbReference type="OrthoDB" id="27543at2759"/>
<dbReference type="AlphaFoldDB" id="A0A1S3E2C3"/>
<evidence type="ECO:0000256" key="1">
    <source>
        <dbReference type="ARBA" id="ARBA00006781"/>
    </source>
</evidence>
<evidence type="ECO:0000313" key="12">
    <source>
        <dbReference type="RefSeq" id="XP_027189214.1"/>
    </source>
</evidence>
<dbReference type="RefSeq" id="XP_027189212.1">
    <property type="nucleotide sequence ID" value="XM_027333411.1"/>
</dbReference>
<evidence type="ECO:0000313" key="4">
    <source>
        <dbReference type="RefSeq" id="XP_027189206.1"/>
    </source>
</evidence>
<evidence type="ECO:0000313" key="13">
    <source>
        <dbReference type="RefSeq" id="XP_027189215.1"/>
    </source>
</evidence>
<evidence type="ECO:0000313" key="7">
    <source>
        <dbReference type="RefSeq" id="XP_027189209.1"/>
    </source>
</evidence>
<dbReference type="Pfam" id="PF13862">
    <property type="entry name" value="BCCIP"/>
    <property type="match status" value="1"/>
</dbReference>
<dbReference type="RefSeq" id="XP_012569893.1">
    <property type="nucleotide sequence ID" value="XM_012714439.2"/>
</dbReference>
<reference evidence="2" key="1">
    <citation type="journal article" date="2013" name="Nat. Biotechnol.">
        <title>Draft genome sequence of chickpea (Cicer arietinum) provides a resource for trait improvement.</title>
        <authorList>
            <person name="Varshney R.K."/>
            <person name="Song C."/>
            <person name="Saxena R.K."/>
            <person name="Azam S."/>
            <person name="Yu S."/>
            <person name="Sharpe A.G."/>
            <person name="Cannon S."/>
            <person name="Baek J."/>
            <person name="Rosen B.D."/>
            <person name="Tar'an B."/>
            <person name="Millan T."/>
            <person name="Zhang X."/>
            <person name="Ramsay L.D."/>
            <person name="Iwata A."/>
            <person name="Wang Y."/>
            <person name="Nelson W."/>
            <person name="Farmer A.D."/>
            <person name="Gaur P.M."/>
            <person name="Soderlund C."/>
            <person name="Penmetsa R.V."/>
            <person name="Xu C."/>
            <person name="Bharti A.K."/>
            <person name="He W."/>
            <person name="Winter P."/>
            <person name="Zhao S."/>
            <person name="Hane J.K."/>
            <person name="Carrasquilla-Garcia N."/>
            <person name="Condie J.A."/>
            <person name="Upadhyaya H.D."/>
            <person name="Luo M.C."/>
            <person name="Thudi M."/>
            <person name="Gowda C.L."/>
            <person name="Singh N.P."/>
            <person name="Lichtenzveig J."/>
            <person name="Gali K.K."/>
            <person name="Rubio J."/>
            <person name="Nadarajan N."/>
            <person name="Dolezel J."/>
            <person name="Bansal K.C."/>
            <person name="Xu X."/>
            <person name="Edwards D."/>
            <person name="Zhang G."/>
            <person name="Kahl G."/>
            <person name="Gil J."/>
            <person name="Singh K.B."/>
            <person name="Datta S.K."/>
            <person name="Jackson S.A."/>
            <person name="Wang J."/>
            <person name="Cook D.R."/>
        </authorList>
    </citation>
    <scope>NUCLEOTIDE SEQUENCE [LARGE SCALE GENOMIC DNA]</scope>
    <source>
        <strain evidence="2">cv. CDC Frontier</strain>
    </source>
</reference>
<dbReference type="Proteomes" id="UP000087171">
    <property type="component" value="Chromosome Ca4"/>
</dbReference>
<dbReference type="RefSeq" id="XP_027189215.1">
    <property type="nucleotide sequence ID" value="XM_027333414.1"/>
</dbReference>
<evidence type="ECO:0000313" key="11">
    <source>
        <dbReference type="RefSeq" id="XP_027189213.1"/>
    </source>
</evidence>
<dbReference type="RefSeq" id="XP_027189206.1">
    <property type="nucleotide sequence ID" value="XM_027333405.1"/>
</dbReference>
<name>A0A1S3E2C3_CICAR</name>
<dbReference type="STRING" id="3827.A0A1S3E2C3"/>
<organism evidence="2 13">
    <name type="scientific">Cicer arietinum</name>
    <name type="common">Chickpea</name>
    <name type="synonym">Garbanzo</name>
    <dbReference type="NCBI Taxonomy" id="3827"/>
    <lineage>
        <taxon>Eukaryota</taxon>
        <taxon>Viridiplantae</taxon>
        <taxon>Streptophyta</taxon>
        <taxon>Embryophyta</taxon>
        <taxon>Tracheophyta</taxon>
        <taxon>Spermatophyta</taxon>
        <taxon>Magnoliopsida</taxon>
        <taxon>eudicotyledons</taxon>
        <taxon>Gunneridae</taxon>
        <taxon>Pentapetalae</taxon>
        <taxon>rosids</taxon>
        <taxon>fabids</taxon>
        <taxon>Fabales</taxon>
        <taxon>Fabaceae</taxon>
        <taxon>Papilionoideae</taxon>
        <taxon>50 kb inversion clade</taxon>
        <taxon>NPAAA clade</taxon>
        <taxon>Hologalegina</taxon>
        <taxon>IRL clade</taxon>
        <taxon>Cicereae</taxon>
        <taxon>Cicer</taxon>
    </lineage>
</organism>
<dbReference type="RefSeq" id="XP_027189207.1">
    <property type="nucleotide sequence ID" value="XM_027333406.1"/>
</dbReference>
<evidence type="ECO:0000313" key="8">
    <source>
        <dbReference type="RefSeq" id="XP_027189210.1"/>
    </source>
</evidence>